<sequence>MLFVHTRALDRDLSPELFPMDAAALPTNGFFFASPPAQGAPLTLAAPGLGDIPGQDFAPAWHWEDGSDLDRAGAAWYLVGRHAQVFDAVQRRGTGPVAFASFGFNSAATPVFVLPSFLVGSDAQGAWITVAYQAESVDEPRADRLYRTALAWIKNFPHRQRQDALQTQPSAVVGKTSYQENVAAAVRAIREGKAEKIVMARPARFEFAGEAGAERARAAGGALASRLRERYPTCWIFNVGGLVGATPEMLLDAAAGRAHSRVLAGTATPGEDVDLAHSAKNLAEHQVALRSVAEPLRRVDPDLEASGPYLLQLPNLTHLATDLHLRVPAGKTLLHLVAQFHPTAAVCGLPREFARTFISRFEADRGRYAGPVGWVDAQGGGQLALALRCAQLDALGVEAWVGAGIMADSDPETEWQETGAKLAPIRDCLNLSAD</sequence>
<name>A0A2X2YYI6_9ACTO</name>
<evidence type="ECO:0000259" key="1">
    <source>
        <dbReference type="Pfam" id="PF00425"/>
    </source>
</evidence>
<dbReference type="RefSeq" id="WP_013189068.1">
    <property type="nucleotide sequence ID" value="NZ_CP068112.1"/>
</dbReference>
<protein>
    <submittedName>
        <fullName evidence="2">Isochorismate synthase entC</fullName>
        <ecNumber evidence="2">5.4.4.2</ecNumber>
    </submittedName>
</protein>
<dbReference type="EC" id="5.4.4.2" evidence="2"/>
<dbReference type="SUPFAM" id="SSF56322">
    <property type="entry name" value="ADC synthase"/>
    <property type="match status" value="1"/>
</dbReference>
<dbReference type="InterPro" id="IPR005801">
    <property type="entry name" value="ADC_synthase"/>
</dbReference>
<dbReference type="Pfam" id="PF00425">
    <property type="entry name" value="Chorismate_bind"/>
    <property type="match status" value="1"/>
</dbReference>
<reference evidence="2 3" key="1">
    <citation type="submission" date="2018-06" db="EMBL/GenBank/DDBJ databases">
        <authorList>
            <consortium name="Pathogen Informatics"/>
            <person name="Doyle S."/>
        </authorList>
    </citation>
    <scope>NUCLEOTIDE SEQUENCE [LARGE SCALE GENOMIC DNA]</scope>
    <source>
        <strain evidence="2 3">NCTC11820</strain>
    </source>
</reference>
<dbReference type="GeneID" id="55565124"/>
<dbReference type="PANTHER" id="PTHR42839:SF2">
    <property type="entry name" value="ISOCHORISMATE SYNTHASE ENTC"/>
    <property type="match status" value="1"/>
</dbReference>
<dbReference type="GO" id="GO:0008909">
    <property type="term" value="F:isochorismate synthase activity"/>
    <property type="evidence" value="ECO:0007669"/>
    <property type="project" value="UniProtKB-EC"/>
</dbReference>
<dbReference type="Proteomes" id="UP000250245">
    <property type="component" value="Unassembled WGS sequence"/>
</dbReference>
<feature type="domain" description="Chorismate-utilising enzyme C-terminal" evidence="1">
    <location>
        <begin position="175"/>
        <end position="421"/>
    </location>
</feature>
<dbReference type="Gene3D" id="3.60.120.10">
    <property type="entry name" value="Anthranilate synthase"/>
    <property type="match status" value="1"/>
</dbReference>
<dbReference type="AlphaFoldDB" id="A0A2X2YYI6"/>
<dbReference type="InterPro" id="IPR015890">
    <property type="entry name" value="Chorismate_C"/>
</dbReference>
<evidence type="ECO:0000313" key="3">
    <source>
        <dbReference type="Proteomes" id="UP000250245"/>
    </source>
</evidence>
<dbReference type="EMBL" id="UASJ01000001">
    <property type="protein sequence ID" value="SQB65535.1"/>
    <property type="molecule type" value="Genomic_DNA"/>
</dbReference>
<evidence type="ECO:0000313" key="2">
    <source>
        <dbReference type="EMBL" id="SQB65535.1"/>
    </source>
</evidence>
<dbReference type="PANTHER" id="PTHR42839">
    <property type="entry name" value="ISOCHORISMATE SYNTHASE ENTC"/>
    <property type="match status" value="1"/>
</dbReference>
<gene>
    <name evidence="2" type="primary">entC</name>
    <name evidence="2" type="ORF">NCTC11820_01603</name>
</gene>
<accession>A0A2X2YYI6</accession>
<organism evidence="2 3">
    <name type="scientific">Mobiluncus curtisii</name>
    <dbReference type="NCBI Taxonomy" id="2051"/>
    <lineage>
        <taxon>Bacteria</taxon>
        <taxon>Bacillati</taxon>
        <taxon>Actinomycetota</taxon>
        <taxon>Actinomycetes</taxon>
        <taxon>Actinomycetales</taxon>
        <taxon>Actinomycetaceae</taxon>
        <taxon>Mobiluncus</taxon>
    </lineage>
</organism>
<proteinExistence type="predicted"/>
<keyword evidence="2" id="KW-0413">Isomerase</keyword>
<dbReference type="OMA" id="REQNPRC"/>